<sequence length="152" mass="18149">MELLRDKCVLEMIEDLKKQLRTRGIEDKANPRFIFVCGEQIDVEAYYKFLNELNATKRSYKIELVHTSRLVYPKGTDDFQVKYVEHGRKEILSSIFKNQKYYMRYGDDFSIRLTEQQEEPSRLLQSSMYFINSSYNKYLSFKYGGMVENESV</sequence>
<dbReference type="STRING" id="1450648.CLORY_27170"/>
<proteinExistence type="predicted"/>
<accession>A0A1V4IL61</accession>
<dbReference type="AlphaFoldDB" id="A0A1V4IL61"/>
<comment type="caution">
    <text evidence="1">The sequence shown here is derived from an EMBL/GenBank/DDBJ whole genome shotgun (WGS) entry which is preliminary data.</text>
</comment>
<reference evidence="1 2" key="1">
    <citation type="submission" date="2017-03" db="EMBL/GenBank/DDBJ databases">
        <title>Genome sequence of Clostridium oryzae DSM 28571.</title>
        <authorList>
            <person name="Poehlein A."/>
            <person name="Daniel R."/>
        </authorList>
    </citation>
    <scope>NUCLEOTIDE SEQUENCE [LARGE SCALE GENOMIC DNA]</scope>
    <source>
        <strain evidence="1 2">DSM 28571</strain>
    </source>
</reference>
<organism evidence="1 2">
    <name type="scientific">Clostridium oryzae</name>
    <dbReference type="NCBI Taxonomy" id="1450648"/>
    <lineage>
        <taxon>Bacteria</taxon>
        <taxon>Bacillati</taxon>
        <taxon>Bacillota</taxon>
        <taxon>Clostridia</taxon>
        <taxon>Eubacteriales</taxon>
        <taxon>Clostridiaceae</taxon>
        <taxon>Clostridium</taxon>
    </lineage>
</organism>
<dbReference type="RefSeq" id="WP_079425340.1">
    <property type="nucleotide sequence ID" value="NZ_MZGV01000029.1"/>
</dbReference>
<name>A0A1V4IL61_9CLOT</name>
<evidence type="ECO:0000313" key="2">
    <source>
        <dbReference type="Proteomes" id="UP000190080"/>
    </source>
</evidence>
<dbReference type="Proteomes" id="UP000190080">
    <property type="component" value="Unassembled WGS sequence"/>
</dbReference>
<gene>
    <name evidence="1" type="ORF">CLORY_27170</name>
</gene>
<dbReference type="EMBL" id="MZGV01000029">
    <property type="protein sequence ID" value="OPJ60666.1"/>
    <property type="molecule type" value="Genomic_DNA"/>
</dbReference>
<protein>
    <submittedName>
        <fullName evidence="1">Uncharacterized protein</fullName>
    </submittedName>
</protein>
<evidence type="ECO:0000313" key="1">
    <source>
        <dbReference type="EMBL" id="OPJ60666.1"/>
    </source>
</evidence>
<dbReference type="OrthoDB" id="1945497at2"/>
<keyword evidence="2" id="KW-1185">Reference proteome</keyword>